<sequence length="525" mass="54920">MATAALDPKDVKIGPGNVDFASPDAVTPVVTPDVPNDDSVDEVQDGELKLPRMASLVVILLDNLLLQISFFIIVSSSNVYAELLGGDATFSGIVIGIPTVFSGIALLPVMRYDKGGYKLPLHISCATSILGHIFYALAYRFNQLYLILLGRIVGGVAFVMFMYCKRYCSDPRFVGIRRRTTLASWVVLTQGAGMTVGPALGGLLFKVAGGAGNGGGRVWNGLTAPGWVMAVVWALFWALATWLYKDEPTVTAPSPTPTPETVDEIELTALPEGLTHRLNASAPAAGEQLQVEATTPSRSASPTLPPPPRRSYAVAALMCWCAMTCFFVLGAWEANIPVFTANGASANGTQAGDEQSGLHLSPTGAGNFIALGGVIAAPLLLLNVSFAKRLQDRYILALGTGVGAAGLLVFLGVLGSGIQVGFAPLLVCWSAVALGFNVASTVTLSLMSKTLPDVVRVRGKAINLSARTSLAVQYSNYTGRVCGAIWGGSGVGVGMLPYVGLELGIVGVVALGSWGLWKDMKAKTG</sequence>
<dbReference type="GO" id="GO:0016020">
    <property type="term" value="C:membrane"/>
    <property type="evidence" value="ECO:0007669"/>
    <property type="project" value="UniProtKB-SubCell"/>
</dbReference>
<dbReference type="GO" id="GO:0022857">
    <property type="term" value="F:transmembrane transporter activity"/>
    <property type="evidence" value="ECO:0007669"/>
    <property type="project" value="InterPro"/>
</dbReference>
<reference evidence="7 8" key="1">
    <citation type="journal article" date="2016" name="Mol. Biol. Evol.">
        <title>Comparative Genomics of Early-Diverging Mushroom-Forming Fungi Provides Insights into the Origins of Lignocellulose Decay Capabilities.</title>
        <authorList>
            <person name="Nagy L.G."/>
            <person name="Riley R."/>
            <person name="Tritt A."/>
            <person name="Adam C."/>
            <person name="Daum C."/>
            <person name="Floudas D."/>
            <person name="Sun H."/>
            <person name="Yadav J.S."/>
            <person name="Pangilinan J."/>
            <person name="Larsson K.H."/>
            <person name="Matsuura K."/>
            <person name="Barry K."/>
            <person name="Labutti K."/>
            <person name="Kuo R."/>
            <person name="Ohm R.A."/>
            <person name="Bhattacharya S.S."/>
            <person name="Shirouzu T."/>
            <person name="Yoshinaga Y."/>
            <person name="Martin F.M."/>
            <person name="Grigoriev I.V."/>
            <person name="Hibbett D.S."/>
        </authorList>
    </citation>
    <scope>NUCLEOTIDE SEQUENCE [LARGE SCALE GENOMIC DNA]</scope>
    <source>
        <strain evidence="7 8">HHB12029</strain>
    </source>
</reference>
<dbReference type="AlphaFoldDB" id="A0A165LLZ5"/>
<dbReference type="InParanoid" id="A0A165LLZ5"/>
<dbReference type="Gene3D" id="1.20.1250.20">
    <property type="entry name" value="MFS general substrate transporter like domains"/>
    <property type="match status" value="1"/>
</dbReference>
<dbReference type="Proteomes" id="UP000077266">
    <property type="component" value="Unassembled WGS sequence"/>
</dbReference>
<feature type="transmembrane region" description="Helical" evidence="6">
    <location>
        <begin position="144"/>
        <end position="164"/>
    </location>
</feature>
<dbReference type="InterPro" id="IPR051068">
    <property type="entry name" value="MFS_Domain-Containing_Protein"/>
</dbReference>
<gene>
    <name evidence="7" type="ORF">EXIGLDRAFT_729204</name>
</gene>
<evidence type="ECO:0000313" key="8">
    <source>
        <dbReference type="Proteomes" id="UP000077266"/>
    </source>
</evidence>
<dbReference type="EMBL" id="KV425923">
    <property type="protein sequence ID" value="KZV98035.1"/>
    <property type="molecule type" value="Genomic_DNA"/>
</dbReference>
<dbReference type="Pfam" id="PF07690">
    <property type="entry name" value="MFS_1"/>
    <property type="match status" value="1"/>
</dbReference>
<feature type="transmembrane region" description="Helical" evidence="6">
    <location>
        <begin position="394"/>
        <end position="415"/>
    </location>
</feature>
<dbReference type="SUPFAM" id="SSF103473">
    <property type="entry name" value="MFS general substrate transporter"/>
    <property type="match status" value="1"/>
</dbReference>
<protein>
    <submittedName>
        <fullName evidence="7">MFS general substrate transporter</fullName>
    </submittedName>
</protein>
<dbReference type="InterPro" id="IPR011701">
    <property type="entry name" value="MFS"/>
</dbReference>
<feature type="region of interest" description="Disordered" evidence="5">
    <location>
        <begin position="285"/>
        <end position="307"/>
    </location>
</feature>
<evidence type="ECO:0000256" key="5">
    <source>
        <dbReference type="SAM" id="MobiDB-lite"/>
    </source>
</evidence>
<dbReference type="InterPro" id="IPR036259">
    <property type="entry name" value="MFS_trans_sf"/>
</dbReference>
<feature type="transmembrane region" description="Helical" evidence="6">
    <location>
        <begin position="421"/>
        <end position="447"/>
    </location>
</feature>
<dbReference type="FunCoup" id="A0A165LLZ5">
    <property type="interactions" value="76"/>
</dbReference>
<feature type="transmembrane region" description="Helical" evidence="6">
    <location>
        <begin position="225"/>
        <end position="244"/>
    </location>
</feature>
<evidence type="ECO:0000256" key="2">
    <source>
        <dbReference type="ARBA" id="ARBA00022692"/>
    </source>
</evidence>
<accession>A0A165LLZ5</accession>
<evidence type="ECO:0000256" key="3">
    <source>
        <dbReference type="ARBA" id="ARBA00022989"/>
    </source>
</evidence>
<feature type="transmembrane region" description="Helical" evidence="6">
    <location>
        <begin position="88"/>
        <end position="107"/>
    </location>
</feature>
<feature type="transmembrane region" description="Helical" evidence="6">
    <location>
        <begin position="185"/>
        <end position="205"/>
    </location>
</feature>
<feature type="transmembrane region" description="Helical" evidence="6">
    <location>
        <begin position="495"/>
        <end position="517"/>
    </location>
</feature>
<comment type="subcellular location">
    <subcellularLocation>
        <location evidence="1">Membrane</location>
        <topology evidence="1">Multi-pass membrane protein</topology>
    </subcellularLocation>
</comment>
<keyword evidence="3 6" id="KW-1133">Transmembrane helix</keyword>
<dbReference type="OrthoDB" id="2015447at2759"/>
<feature type="transmembrane region" description="Helical" evidence="6">
    <location>
        <begin position="368"/>
        <end position="387"/>
    </location>
</feature>
<evidence type="ECO:0000256" key="1">
    <source>
        <dbReference type="ARBA" id="ARBA00004141"/>
    </source>
</evidence>
<keyword evidence="4 6" id="KW-0472">Membrane</keyword>
<feature type="transmembrane region" description="Helical" evidence="6">
    <location>
        <begin position="119"/>
        <end position="138"/>
    </location>
</feature>
<keyword evidence="8" id="KW-1185">Reference proteome</keyword>
<keyword evidence="2 6" id="KW-0812">Transmembrane</keyword>
<dbReference type="STRING" id="1314781.A0A165LLZ5"/>
<feature type="compositionally biased region" description="Polar residues" evidence="5">
    <location>
        <begin position="291"/>
        <end position="302"/>
    </location>
</feature>
<proteinExistence type="predicted"/>
<name>A0A165LLZ5_EXIGL</name>
<evidence type="ECO:0000313" key="7">
    <source>
        <dbReference type="EMBL" id="KZV98035.1"/>
    </source>
</evidence>
<evidence type="ECO:0000256" key="6">
    <source>
        <dbReference type="SAM" id="Phobius"/>
    </source>
</evidence>
<dbReference type="PANTHER" id="PTHR23510:SF64">
    <property type="entry name" value="INNER MEMBRANE TRANSPORT PROTEIN YAJR"/>
    <property type="match status" value="1"/>
</dbReference>
<evidence type="ECO:0000256" key="4">
    <source>
        <dbReference type="ARBA" id="ARBA00023136"/>
    </source>
</evidence>
<feature type="transmembrane region" description="Helical" evidence="6">
    <location>
        <begin position="312"/>
        <end position="332"/>
    </location>
</feature>
<dbReference type="PANTHER" id="PTHR23510">
    <property type="entry name" value="INNER MEMBRANE TRANSPORT PROTEIN YAJR"/>
    <property type="match status" value="1"/>
</dbReference>
<organism evidence="7 8">
    <name type="scientific">Exidia glandulosa HHB12029</name>
    <dbReference type="NCBI Taxonomy" id="1314781"/>
    <lineage>
        <taxon>Eukaryota</taxon>
        <taxon>Fungi</taxon>
        <taxon>Dikarya</taxon>
        <taxon>Basidiomycota</taxon>
        <taxon>Agaricomycotina</taxon>
        <taxon>Agaricomycetes</taxon>
        <taxon>Auriculariales</taxon>
        <taxon>Exidiaceae</taxon>
        <taxon>Exidia</taxon>
    </lineage>
</organism>
<feature type="transmembrane region" description="Helical" evidence="6">
    <location>
        <begin position="56"/>
        <end position="76"/>
    </location>
</feature>